<evidence type="ECO:0000256" key="1">
    <source>
        <dbReference type="ARBA" id="ARBA00000582"/>
    </source>
</evidence>
<protein>
    <recommendedName>
        <fullName evidence="4">adenylate kinase</fullName>
        <ecNumber evidence="4">2.7.4.3</ecNumber>
    </recommendedName>
</protein>
<keyword evidence="7 11" id="KW-0808">Transferase</keyword>
<evidence type="ECO:0000256" key="12">
    <source>
        <dbReference type="SAM" id="MobiDB-lite"/>
    </source>
</evidence>
<feature type="compositionally biased region" description="Low complexity" evidence="12">
    <location>
        <begin position="14"/>
        <end position="50"/>
    </location>
</feature>
<dbReference type="NCBIfam" id="TIGR01351">
    <property type="entry name" value="adk"/>
    <property type="match status" value="1"/>
</dbReference>
<dbReference type="GO" id="GO:0005524">
    <property type="term" value="F:ATP binding"/>
    <property type="evidence" value="ECO:0007669"/>
    <property type="project" value="UniProtKB-KW"/>
</dbReference>
<keyword evidence="8" id="KW-0547">Nucleotide-binding</keyword>
<dbReference type="InterPro" id="IPR000850">
    <property type="entry name" value="Adenylat/UMP-CMP_kin"/>
</dbReference>
<comment type="catalytic activity">
    <reaction evidence="1">
        <text>AMP + ATP = 2 ADP</text>
        <dbReference type="Rhea" id="RHEA:12973"/>
        <dbReference type="ChEBI" id="CHEBI:30616"/>
        <dbReference type="ChEBI" id="CHEBI:456215"/>
        <dbReference type="ChEBI" id="CHEBI:456216"/>
        <dbReference type="EC" id="2.7.4.3"/>
    </reaction>
</comment>
<dbReference type="PROSITE" id="PS00113">
    <property type="entry name" value="ADENYLATE_KINASE"/>
    <property type="match status" value="1"/>
</dbReference>
<evidence type="ECO:0000256" key="6">
    <source>
        <dbReference type="ARBA" id="ARBA00022640"/>
    </source>
</evidence>
<evidence type="ECO:0000256" key="10">
    <source>
        <dbReference type="ARBA" id="ARBA00022840"/>
    </source>
</evidence>
<comment type="similarity">
    <text evidence="3 11">Belongs to the adenylate kinase family.</text>
</comment>
<dbReference type="Pfam" id="PF00406">
    <property type="entry name" value="ADK"/>
    <property type="match status" value="1"/>
</dbReference>
<keyword evidence="10" id="KW-0067">ATP-binding</keyword>
<accession>A0A7I8LFH3</accession>
<dbReference type="Gene3D" id="3.40.50.300">
    <property type="entry name" value="P-loop containing nucleotide triphosphate hydrolases"/>
    <property type="match status" value="1"/>
</dbReference>
<keyword evidence="6" id="KW-0934">Plastid</keyword>
<reference evidence="13" key="1">
    <citation type="submission" date="2020-02" db="EMBL/GenBank/DDBJ databases">
        <authorList>
            <person name="Scholz U."/>
            <person name="Mascher M."/>
            <person name="Fiebig A."/>
        </authorList>
    </citation>
    <scope>NUCLEOTIDE SEQUENCE</scope>
</reference>
<dbReference type="CDD" id="cd01428">
    <property type="entry name" value="ADK"/>
    <property type="match status" value="1"/>
</dbReference>
<evidence type="ECO:0000313" key="14">
    <source>
        <dbReference type="Proteomes" id="UP000663760"/>
    </source>
</evidence>
<comment type="subcellular location">
    <subcellularLocation>
        <location evidence="2">Plastid</location>
        <location evidence="2">Chloroplast</location>
    </subcellularLocation>
</comment>
<dbReference type="PANTHER" id="PTHR23359">
    <property type="entry name" value="NUCLEOTIDE KINASE"/>
    <property type="match status" value="1"/>
</dbReference>
<evidence type="ECO:0000256" key="4">
    <source>
        <dbReference type="ARBA" id="ARBA00012955"/>
    </source>
</evidence>
<evidence type="ECO:0000256" key="5">
    <source>
        <dbReference type="ARBA" id="ARBA00022528"/>
    </source>
</evidence>
<dbReference type="HAMAP" id="MF_00235">
    <property type="entry name" value="Adenylate_kinase_Adk"/>
    <property type="match status" value="1"/>
</dbReference>
<keyword evidence="9 11" id="KW-0418">Kinase</keyword>
<evidence type="ECO:0000256" key="2">
    <source>
        <dbReference type="ARBA" id="ARBA00004229"/>
    </source>
</evidence>
<proteinExistence type="inferred from homology"/>
<dbReference type="EC" id="2.7.4.3" evidence="4"/>
<dbReference type="InterPro" id="IPR033690">
    <property type="entry name" value="Adenylat_kinase_CS"/>
</dbReference>
<dbReference type="InterPro" id="IPR006259">
    <property type="entry name" value="Adenyl_kin_sub"/>
</dbReference>
<dbReference type="SUPFAM" id="SSF52540">
    <property type="entry name" value="P-loop containing nucleoside triphosphate hydrolases"/>
    <property type="match status" value="1"/>
</dbReference>
<sequence>MAHSATLAGGLCCRSSPAKSSSPRARRPSSPSSTSLSSPFSAAHSSLSSSHSRCFGDAVQVRPSRPGGGRAVKVRCSAGRPLKVMISGAPASGKGTQCELIVKKYGLVHISTGDLLRAEVSAVSEIGKKAREYMENGLLVPDEIVTEMVVSRLSREDVKEKGWLLDGYPRSPAQAESLERLRVRPDIYIVLEVPDEILIDRCVGRRMDPVTGKIYHVKNFPPETEEIKARLITRADDTQEKVKSRLETYKRNTESIVSTYLDVLNKIDGNYGREIVFREIDTLLQQIQPDSGEDSTQGLMKSTCTDRVQKFSSSCVVTGVE</sequence>
<dbReference type="FunFam" id="3.40.50.300:FF:001694">
    <property type="entry name" value="Adenylate kinase, chloroplastic"/>
    <property type="match status" value="1"/>
</dbReference>
<dbReference type="InterPro" id="IPR036193">
    <property type="entry name" value="ADK_active_lid_dom_sf"/>
</dbReference>
<dbReference type="GO" id="GO:0004017">
    <property type="term" value="F:AMP kinase activity"/>
    <property type="evidence" value="ECO:0007669"/>
    <property type="project" value="UniProtKB-EC"/>
</dbReference>
<evidence type="ECO:0000256" key="3">
    <source>
        <dbReference type="ARBA" id="ARBA00007220"/>
    </source>
</evidence>
<evidence type="ECO:0000256" key="8">
    <source>
        <dbReference type="ARBA" id="ARBA00022741"/>
    </source>
</evidence>
<gene>
    <name evidence="13" type="ORF">SI8410_14018736</name>
</gene>
<dbReference type="GO" id="GO:0009507">
    <property type="term" value="C:chloroplast"/>
    <property type="evidence" value="ECO:0007669"/>
    <property type="project" value="UniProtKB-SubCell"/>
</dbReference>
<dbReference type="OrthoDB" id="439792at2759"/>
<dbReference type="AlphaFoldDB" id="A0A7I8LFH3"/>
<dbReference type="PRINTS" id="PR00094">
    <property type="entry name" value="ADENYLTKNASE"/>
</dbReference>
<name>A0A7I8LFH3_SPIIN</name>
<keyword evidence="5" id="KW-0150">Chloroplast</keyword>
<evidence type="ECO:0000256" key="11">
    <source>
        <dbReference type="RuleBase" id="RU003330"/>
    </source>
</evidence>
<keyword evidence="14" id="KW-1185">Reference proteome</keyword>
<organism evidence="13 14">
    <name type="scientific">Spirodela intermedia</name>
    <name type="common">Intermediate duckweed</name>
    <dbReference type="NCBI Taxonomy" id="51605"/>
    <lineage>
        <taxon>Eukaryota</taxon>
        <taxon>Viridiplantae</taxon>
        <taxon>Streptophyta</taxon>
        <taxon>Embryophyta</taxon>
        <taxon>Tracheophyta</taxon>
        <taxon>Spermatophyta</taxon>
        <taxon>Magnoliopsida</taxon>
        <taxon>Liliopsida</taxon>
        <taxon>Araceae</taxon>
        <taxon>Lemnoideae</taxon>
        <taxon>Spirodela</taxon>
    </lineage>
</organism>
<dbReference type="EMBL" id="LR746277">
    <property type="protein sequence ID" value="CAA7408058.1"/>
    <property type="molecule type" value="Genomic_DNA"/>
</dbReference>
<feature type="region of interest" description="Disordered" evidence="12">
    <location>
        <begin position="1"/>
        <end position="50"/>
    </location>
</feature>
<dbReference type="Proteomes" id="UP000663760">
    <property type="component" value="Chromosome 14"/>
</dbReference>
<evidence type="ECO:0000256" key="7">
    <source>
        <dbReference type="ARBA" id="ARBA00022679"/>
    </source>
</evidence>
<dbReference type="SUPFAM" id="SSF57774">
    <property type="entry name" value="Microbial and mitochondrial ADK, insert 'zinc finger' domain"/>
    <property type="match status" value="1"/>
</dbReference>
<evidence type="ECO:0000256" key="9">
    <source>
        <dbReference type="ARBA" id="ARBA00022777"/>
    </source>
</evidence>
<dbReference type="InterPro" id="IPR027417">
    <property type="entry name" value="P-loop_NTPase"/>
</dbReference>
<evidence type="ECO:0000313" key="13">
    <source>
        <dbReference type="EMBL" id="CAA7408058.1"/>
    </source>
</evidence>